<dbReference type="InterPro" id="IPR038811">
    <property type="entry name" value="CDCP1"/>
</dbReference>
<dbReference type="InterPro" id="IPR056266">
    <property type="entry name" value="CDCP1_CUB_3rd_6th"/>
</dbReference>
<dbReference type="Proteomes" id="UP000265120">
    <property type="component" value="Chromosome 18"/>
</dbReference>
<evidence type="ECO:0000313" key="5">
    <source>
        <dbReference type="Proteomes" id="UP000265120"/>
    </source>
</evidence>
<reference evidence="4 5" key="1">
    <citation type="journal article" date="2014" name="Nat. Genet.">
        <title>Whole-genome sequence of a flatfish provides insights into ZW sex chromosome evolution and adaptation to a benthic lifestyle.</title>
        <authorList>
            <person name="Chen S."/>
            <person name="Zhang G."/>
            <person name="Shao C."/>
            <person name="Huang Q."/>
            <person name="Liu G."/>
            <person name="Zhang P."/>
            <person name="Song W."/>
            <person name="An N."/>
            <person name="Chalopin D."/>
            <person name="Volff J.N."/>
            <person name="Hong Y."/>
            <person name="Li Q."/>
            <person name="Sha Z."/>
            <person name="Zhou H."/>
            <person name="Xie M."/>
            <person name="Yu Q."/>
            <person name="Liu Y."/>
            <person name="Xiang H."/>
            <person name="Wang N."/>
            <person name="Wu K."/>
            <person name="Yang C."/>
            <person name="Zhou Q."/>
            <person name="Liao X."/>
            <person name="Yang L."/>
            <person name="Hu Q."/>
            <person name="Zhang J."/>
            <person name="Meng L."/>
            <person name="Jin L."/>
            <person name="Tian Y."/>
            <person name="Lian J."/>
            <person name="Yang J."/>
            <person name="Miao G."/>
            <person name="Liu S."/>
            <person name="Liang Z."/>
            <person name="Yan F."/>
            <person name="Li Y."/>
            <person name="Sun B."/>
            <person name="Zhang H."/>
            <person name="Zhang J."/>
            <person name="Zhu Y."/>
            <person name="Du M."/>
            <person name="Zhao Y."/>
            <person name="Schartl M."/>
            <person name="Tang Q."/>
            <person name="Wang J."/>
        </authorList>
    </citation>
    <scope>NUCLEOTIDE SEQUENCE</scope>
</reference>
<dbReference type="InterPro" id="IPR056269">
    <property type="entry name" value="CUB_CDCP1_2nd_5th"/>
</dbReference>
<name>A0A3P8VSM2_CYNSE</name>
<feature type="domain" description="CDCP1 first CUB" evidence="2">
    <location>
        <begin position="1"/>
        <end position="70"/>
    </location>
</feature>
<dbReference type="Ensembl" id="ENSCSET00000017523.1">
    <property type="protein sequence ID" value="ENSCSEP00000017309.1"/>
    <property type="gene ID" value="ENSCSEG00000011099.1"/>
</dbReference>
<dbReference type="PANTHER" id="PTHR14477:SF1">
    <property type="entry name" value="CUB DOMAIN-CONTAINING PROTEIN 1"/>
    <property type="match status" value="1"/>
</dbReference>
<dbReference type="AlphaFoldDB" id="A0A3P8VSM2"/>
<dbReference type="Pfam" id="PF23665">
    <property type="entry name" value="CDCP1_CUB_6"/>
    <property type="match status" value="2"/>
</dbReference>
<evidence type="ECO:0008006" key="6">
    <source>
        <dbReference type="Google" id="ProtNLM"/>
    </source>
</evidence>
<evidence type="ECO:0000259" key="2">
    <source>
        <dbReference type="Pfam" id="PF23667"/>
    </source>
</evidence>
<feature type="domain" description="CDCP1 third and sixth CUB" evidence="1">
    <location>
        <begin position="487"/>
        <end position="592"/>
    </location>
</feature>
<feature type="domain" description="CDCP1 second and fifth CUB" evidence="3">
    <location>
        <begin position="365"/>
        <end position="452"/>
    </location>
</feature>
<dbReference type="InterPro" id="IPR056268">
    <property type="entry name" value="CUB_CDCP1_1st"/>
</dbReference>
<evidence type="ECO:0000259" key="3">
    <source>
        <dbReference type="Pfam" id="PF23668"/>
    </source>
</evidence>
<proteinExistence type="predicted"/>
<dbReference type="GeneTree" id="ENSGT00390000010209"/>
<sequence length="724" mass="81258">MSVTPDPNTIIIVSRTTNEPDCSVCIKKDPKPVCNPRFLRINEPRNTSVEFTCPQPQDIFIVEINREIDCTETSCSGDIVQAESSLFPDFNRTFTWDLKVVSTRAFQLDFPEPGMRQISNEETCPDEHTYSLVTYLRTGRAIVGTFCKGGTVTTILAKYKEKLYINKYIFHVLFSNHSILVSAVVAIVKVNLPRGVSDTDFITTNYPGDFPDNQQMQWDITVPGMHNYTVRFQDHTVPECLSGAVEVEYQKTDKKVNRLTLTDPQPTHQQGNFQMLLKNCETNRTSLSDLFLFFPLLLSVLCTVDLTKQKVSVQLEKVGSDPYCEMSINSEVQEKINVAAGTTATLSFLDWCQNASLCSSSSLVVPKMVSCLPMPLHSFTWHLDIPSHSTLDLASSTGSLQQSLPGQECDPSTSLHVFEKDGFALGDFCHNGNIQKIQAHANISVTAKANDLSRNSGAFLNISLSQEIPVGLLTLLSFFFFSFFFLETFIYRVAPNPSAPLLLATPNWPLGMRPFSTVSWIVSLPSQYQAQMQITNITQPKCQDRHTAIKVRMLGYEEEMMSRREDEASQDKLLVPYSFYLNMSNCIPEEDSPIIQLFSSADLLAILLGLAVSTTITKDKESSIYIGKGNIFRPGDQHFTKSRSDNDSHVYASIDETMVYTHLLTDSSYADSLQDRYNGMQVDSYQTFTGVSTWTLPIYIHLPMLHPPSSHSEQGKVLEWDTVI</sequence>
<evidence type="ECO:0000313" key="4">
    <source>
        <dbReference type="Ensembl" id="ENSCSEP00000017309.1"/>
    </source>
</evidence>
<feature type="domain" description="CDCP1 second and fifth CUB" evidence="3">
    <location>
        <begin position="78"/>
        <end position="164"/>
    </location>
</feature>
<protein>
    <recommendedName>
        <fullName evidence="6">CUB domain containing protein 1a</fullName>
    </recommendedName>
</protein>
<accession>A0A3P8VSM2</accession>
<keyword evidence="5" id="KW-1185">Reference proteome</keyword>
<dbReference type="Pfam" id="PF23667">
    <property type="entry name" value="CUB_CDCP1_1"/>
    <property type="match status" value="1"/>
</dbReference>
<reference evidence="4" key="3">
    <citation type="submission" date="2025-09" db="UniProtKB">
        <authorList>
            <consortium name="Ensembl"/>
        </authorList>
    </citation>
    <scope>IDENTIFICATION</scope>
</reference>
<evidence type="ECO:0000259" key="1">
    <source>
        <dbReference type="Pfam" id="PF23665"/>
    </source>
</evidence>
<dbReference type="Pfam" id="PF23668">
    <property type="entry name" value="CUB_CDCP1_2"/>
    <property type="match status" value="2"/>
</dbReference>
<reference evidence="4" key="2">
    <citation type="submission" date="2025-08" db="UniProtKB">
        <authorList>
            <consortium name="Ensembl"/>
        </authorList>
    </citation>
    <scope>IDENTIFICATION</scope>
</reference>
<organism evidence="4 5">
    <name type="scientific">Cynoglossus semilaevis</name>
    <name type="common">Tongue sole</name>
    <dbReference type="NCBI Taxonomy" id="244447"/>
    <lineage>
        <taxon>Eukaryota</taxon>
        <taxon>Metazoa</taxon>
        <taxon>Chordata</taxon>
        <taxon>Craniata</taxon>
        <taxon>Vertebrata</taxon>
        <taxon>Euteleostomi</taxon>
        <taxon>Actinopterygii</taxon>
        <taxon>Neopterygii</taxon>
        <taxon>Teleostei</taxon>
        <taxon>Neoteleostei</taxon>
        <taxon>Acanthomorphata</taxon>
        <taxon>Carangaria</taxon>
        <taxon>Pleuronectiformes</taxon>
        <taxon>Pleuronectoidei</taxon>
        <taxon>Cynoglossidae</taxon>
        <taxon>Cynoglossinae</taxon>
        <taxon>Cynoglossus</taxon>
    </lineage>
</organism>
<feature type="domain" description="CDCP1 third and sixth CUB" evidence="1">
    <location>
        <begin position="188"/>
        <end position="290"/>
    </location>
</feature>
<dbReference type="PANTHER" id="PTHR14477">
    <property type="entry name" value="CUB DOMAIN-CONTAINING PROTEIN 1"/>
    <property type="match status" value="1"/>
</dbReference>